<dbReference type="Pfam" id="PF18955">
    <property type="entry name" value="DUF5698"/>
    <property type="match status" value="1"/>
</dbReference>
<reference evidence="14 15" key="2">
    <citation type="submission" date="2017-09" db="EMBL/GenBank/DDBJ databases">
        <title>Depth-based differentiation of microbial function through sediment-hosted aquifers and enrichment of novel symbionts in the deep terrestrial subsurface.</title>
        <authorList>
            <person name="Probst A.J."/>
            <person name="Ladd B."/>
            <person name="Jarett J.K."/>
            <person name="Geller-Mcgrath D.E."/>
            <person name="Sieber C.M."/>
            <person name="Emerson J.B."/>
            <person name="Anantharaman K."/>
            <person name="Thomas B.C."/>
            <person name="Malmstrom R."/>
            <person name="Stieglmeier M."/>
            <person name="Klingl A."/>
            <person name="Woyke T."/>
            <person name="Ryan C.M."/>
            <person name="Banfield J.F."/>
        </authorList>
    </citation>
    <scope>NUCLEOTIDE SEQUENCE [LARGE SCALE GENOMIC DNA]</scope>
    <source>
        <strain evidence="11">CG_4_10_14_3_um_filter_34_13</strain>
        <strain evidence="12">CG_4_9_14_3_um_filter_33_16</strain>
    </source>
</reference>
<evidence type="ECO:0000313" key="14">
    <source>
        <dbReference type="Proteomes" id="UP000228560"/>
    </source>
</evidence>
<dbReference type="EMBL" id="PFTV01000092">
    <property type="protein sequence ID" value="PJB57002.1"/>
    <property type="molecule type" value="Genomic_DNA"/>
</dbReference>
<reference evidence="10" key="3">
    <citation type="submission" date="2017-09" db="EMBL/GenBank/DDBJ databases">
        <title>Depth-based differentiation of microbial function through sediment-hosted aquifers and enrichment of novel symbionts in the deep terrestrial subsurface.</title>
        <authorList>
            <person name="Probst A.J."/>
            <person name="Ladd B."/>
            <person name="Jarett J.K."/>
            <person name="Geller-Mcgrath D.E."/>
            <person name="Sieber C.M.K."/>
            <person name="Emerson J.B."/>
            <person name="Anantharaman K."/>
            <person name="Thomas B.C."/>
            <person name="Malmstrom R."/>
            <person name="Stieglmeier M."/>
            <person name="Klingl A."/>
            <person name="Woyke T."/>
            <person name="Ryan C.M."/>
            <person name="Banfield J.F."/>
        </authorList>
    </citation>
    <scope>NUCLEOTIDE SEQUENCE</scope>
    <source>
        <strain evidence="10">CG_4_8_14_3_um_filter_34_18</strain>
    </source>
</reference>
<comment type="caution">
    <text evidence="9">The sequence shown here is derived from an EMBL/GenBank/DDBJ whole genome shotgun (WGS) entry which is preliminary data.</text>
</comment>
<keyword evidence="4 6" id="KW-1133">Transmembrane helix</keyword>
<dbReference type="EMBL" id="PFIP01000109">
    <property type="protein sequence ID" value="PIX34052.1"/>
    <property type="molecule type" value="Genomic_DNA"/>
</dbReference>
<evidence type="ECO:0000313" key="15">
    <source>
        <dbReference type="Proteomes" id="UP000230646"/>
    </source>
</evidence>
<evidence type="ECO:0000313" key="10">
    <source>
        <dbReference type="EMBL" id="PIX34052.1"/>
    </source>
</evidence>
<evidence type="ECO:0000313" key="9">
    <source>
        <dbReference type="EMBL" id="OIP74493.1"/>
    </source>
</evidence>
<comment type="subcellular location">
    <subcellularLocation>
        <location evidence="1">Cell membrane</location>
        <topology evidence="1">Multi-pass membrane protein</topology>
    </subcellularLocation>
</comment>
<evidence type="ECO:0000256" key="2">
    <source>
        <dbReference type="ARBA" id="ARBA00022475"/>
    </source>
</evidence>
<evidence type="ECO:0000259" key="8">
    <source>
        <dbReference type="Pfam" id="PF18955"/>
    </source>
</evidence>
<keyword evidence="3 6" id="KW-0812">Transmembrane</keyword>
<evidence type="ECO:0000313" key="11">
    <source>
        <dbReference type="EMBL" id="PIY32584.1"/>
    </source>
</evidence>
<evidence type="ECO:0000313" key="13">
    <source>
        <dbReference type="Proteomes" id="UP000182763"/>
    </source>
</evidence>
<evidence type="ECO:0000259" key="7">
    <source>
        <dbReference type="Pfam" id="PF10035"/>
    </source>
</evidence>
<evidence type="ECO:0000313" key="12">
    <source>
        <dbReference type="EMBL" id="PJB57002.1"/>
    </source>
</evidence>
<dbReference type="Proteomes" id="UP000230646">
    <property type="component" value="Unassembled WGS sequence"/>
</dbReference>
<feature type="domain" description="DUF2179" evidence="7">
    <location>
        <begin position="124"/>
        <end position="169"/>
    </location>
</feature>
<dbReference type="AlphaFoldDB" id="A0A1J5GNS0"/>
<dbReference type="Proteomes" id="UP000182763">
    <property type="component" value="Unassembled WGS sequence"/>
</dbReference>
<dbReference type="Pfam" id="PF10035">
    <property type="entry name" value="DUF2179"/>
    <property type="match status" value="1"/>
</dbReference>
<dbReference type="EMBL" id="MNYY01000021">
    <property type="protein sequence ID" value="OIP74493.1"/>
    <property type="molecule type" value="Genomic_DNA"/>
</dbReference>
<dbReference type="EMBL" id="PFKO01000199">
    <property type="protein sequence ID" value="PIY32584.1"/>
    <property type="molecule type" value="Genomic_DNA"/>
</dbReference>
<dbReference type="InterPro" id="IPR044035">
    <property type="entry name" value="DUF5698"/>
</dbReference>
<feature type="transmembrane region" description="Helical" evidence="6">
    <location>
        <begin position="47"/>
        <end position="67"/>
    </location>
</feature>
<dbReference type="Proteomes" id="UP000228560">
    <property type="component" value="Unassembled WGS sequence"/>
</dbReference>
<dbReference type="Proteomes" id="UP000231493">
    <property type="component" value="Unassembled WGS sequence"/>
</dbReference>
<accession>A0A2M8CD67</accession>
<evidence type="ECO:0000256" key="1">
    <source>
        <dbReference type="ARBA" id="ARBA00004651"/>
    </source>
</evidence>
<dbReference type="InterPro" id="IPR015867">
    <property type="entry name" value="N-reg_PII/ATP_PRibTrfase_C"/>
</dbReference>
<accession>A0A1J5GNS0</accession>
<dbReference type="InterPro" id="IPR022930">
    <property type="entry name" value="UPF0316"/>
</dbReference>
<feature type="domain" description="DUF5698" evidence="8">
    <location>
        <begin position="34"/>
        <end position="91"/>
    </location>
</feature>
<organism evidence="9 13">
    <name type="scientific">Candidatus Infernicultor aquiphilus</name>
    <dbReference type="NCBI Taxonomy" id="1805029"/>
    <lineage>
        <taxon>Bacteria</taxon>
        <taxon>Pseudomonadati</taxon>
        <taxon>Atribacterota</taxon>
        <taxon>Candidatus Phoenicimicrobiia</taxon>
        <taxon>Candidatus Pheonicimicrobiales</taxon>
        <taxon>Candidatus Phoenicimicrobiaceae</taxon>
        <taxon>Candidatus Infernicultor</taxon>
    </lineage>
</organism>
<accession>A0A2M7K7D1</accession>
<keyword evidence="5 6" id="KW-0472">Membrane</keyword>
<dbReference type="Gene3D" id="3.30.70.120">
    <property type="match status" value="1"/>
</dbReference>
<sequence length="186" mass="21221">MDIMDIIFRVMDSNLYLGALIIFLCRVIDVTIGTFRVQMIVRRKKLVSALLGFFEVMIFILIVSKVIQDIGNWLNVVAYCGGFAIGNVVGIYISDKLSKELISVGIISKNKWQEIEQKLWDEGFGITRNIGYGKDGEVQVLRVICERSYFTKVKEISMEYDPKAFITSYLLDEKYGGQMYGVKSKI</sequence>
<reference evidence="9 13" key="1">
    <citation type="journal article" date="2016" name="Environ. Microbiol.">
        <title>Genomic resolution of a cold subsurface aquifer community provides metabolic insights for novel microbes adapted to high CO concentrations.</title>
        <authorList>
            <person name="Probst A.J."/>
            <person name="Castelle C.J."/>
            <person name="Singh A."/>
            <person name="Brown C.T."/>
            <person name="Anantharaman K."/>
            <person name="Sharon I."/>
            <person name="Hug L.A."/>
            <person name="Burstein D."/>
            <person name="Emerson J.B."/>
            <person name="Thomas B.C."/>
            <person name="Banfield J.F."/>
        </authorList>
    </citation>
    <scope>NUCLEOTIDE SEQUENCE [LARGE SCALE GENOMIC DNA]</scope>
    <source>
        <strain evidence="9">CG2_30_33_13</strain>
    </source>
</reference>
<dbReference type="GO" id="GO:0005886">
    <property type="term" value="C:plasma membrane"/>
    <property type="evidence" value="ECO:0007669"/>
    <property type="project" value="UniProtKB-SubCell"/>
</dbReference>
<accession>A0A2M7PQE2</accession>
<gene>
    <name evidence="9" type="ORF">AUK42_00975</name>
    <name evidence="12" type="ORF">CO097_03770</name>
    <name evidence="11" type="ORF">COZ07_05190</name>
    <name evidence="10" type="ORF">COZ58_05255</name>
</gene>
<dbReference type="CDD" id="cd16381">
    <property type="entry name" value="YitT_C_like_1"/>
    <property type="match status" value="1"/>
</dbReference>
<evidence type="ECO:0000256" key="3">
    <source>
        <dbReference type="ARBA" id="ARBA00022692"/>
    </source>
</evidence>
<keyword evidence="2" id="KW-1003">Cell membrane</keyword>
<evidence type="ECO:0000256" key="4">
    <source>
        <dbReference type="ARBA" id="ARBA00022989"/>
    </source>
</evidence>
<evidence type="ECO:0000256" key="6">
    <source>
        <dbReference type="SAM" id="Phobius"/>
    </source>
</evidence>
<name>A0A1J5GNS0_9BACT</name>
<dbReference type="PANTHER" id="PTHR40060">
    <property type="entry name" value="UPF0316 PROTEIN YEBE"/>
    <property type="match status" value="1"/>
</dbReference>
<dbReference type="InterPro" id="IPR019264">
    <property type="entry name" value="DUF2179"/>
</dbReference>
<evidence type="ECO:0008006" key="16">
    <source>
        <dbReference type="Google" id="ProtNLM"/>
    </source>
</evidence>
<dbReference type="PANTHER" id="PTHR40060:SF1">
    <property type="entry name" value="UPF0316 PROTEIN YEBE"/>
    <property type="match status" value="1"/>
</dbReference>
<feature type="transmembrane region" description="Helical" evidence="6">
    <location>
        <begin position="73"/>
        <end position="93"/>
    </location>
</feature>
<evidence type="ECO:0000256" key="5">
    <source>
        <dbReference type="ARBA" id="ARBA00023136"/>
    </source>
</evidence>
<feature type="transmembrane region" description="Helical" evidence="6">
    <location>
        <begin position="15"/>
        <end position="35"/>
    </location>
</feature>
<protein>
    <recommendedName>
        <fullName evidence="16">DUF5698 domain-containing protein</fullName>
    </recommendedName>
</protein>
<proteinExistence type="predicted"/>